<dbReference type="InterPro" id="IPR045247">
    <property type="entry name" value="Oye-like"/>
</dbReference>
<comment type="caution">
    <text evidence="5">The sequence shown here is derived from an EMBL/GenBank/DDBJ whole genome shotgun (WGS) entry which is preliminary data.</text>
</comment>
<dbReference type="GO" id="GO:0010181">
    <property type="term" value="F:FMN binding"/>
    <property type="evidence" value="ECO:0007669"/>
    <property type="project" value="InterPro"/>
</dbReference>
<dbReference type="FunFam" id="3.20.20.70:FF:000059">
    <property type="entry name" value="N-ethylmaleimide reductase, FMN-linked"/>
    <property type="match status" value="1"/>
</dbReference>
<feature type="domain" description="NADH:flavin oxidoreductase/NADH oxidase N-terminal" evidence="4">
    <location>
        <begin position="9"/>
        <end position="343"/>
    </location>
</feature>
<proteinExistence type="inferred from homology"/>
<dbReference type="SUPFAM" id="SSF51395">
    <property type="entry name" value="FMN-linked oxidoreductases"/>
    <property type="match status" value="1"/>
</dbReference>
<comment type="similarity">
    <text evidence="2">Belongs to the NADH:flavin oxidoreductase/NADH oxidase family.</text>
</comment>
<evidence type="ECO:0000313" key="5">
    <source>
        <dbReference type="EMBL" id="KAA6433371.1"/>
    </source>
</evidence>
<comment type="cofactor">
    <cofactor evidence="1">
        <name>FMN</name>
        <dbReference type="ChEBI" id="CHEBI:58210"/>
    </cofactor>
</comment>
<dbReference type="Pfam" id="PF00724">
    <property type="entry name" value="Oxidored_FMN"/>
    <property type="match status" value="1"/>
</dbReference>
<evidence type="ECO:0000256" key="1">
    <source>
        <dbReference type="ARBA" id="ARBA00001917"/>
    </source>
</evidence>
<dbReference type="GO" id="GO:0016628">
    <property type="term" value="F:oxidoreductase activity, acting on the CH-CH group of donors, NAD or NADP as acceptor"/>
    <property type="evidence" value="ECO:0007669"/>
    <property type="project" value="UniProtKB-ARBA"/>
</dbReference>
<dbReference type="OrthoDB" id="9772736at2"/>
<name>A0A5M8QE54_9BACT</name>
<organism evidence="5 7">
    <name type="scientific">Rufibacter glacialis</name>
    <dbReference type="NCBI Taxonomy" id="1259555"/>
    <lineage>
        <taxon>Bacteria</taxon>
        <taxon>Pseudomonadati</taxon>
        <taxon>Bacteroidota</taxon>
        <taxon>Cytophagia</taxon>
        <taxon>Cytophagales</taxon>
        <taxon>Hymenobacteraceae</taxon>
        <taxon>Rufibacter</taxon>
    </lineage>
</organism>
<gene>
    <name evidence="6" type="ORF">ACD591_06840</name>
    <name evidence="5" type="ORF">FOE74_12895</name>
</gene>
<keyword evidence="3" id="KW-0560">Oxidoreductase</keyword>
<dbReference type="Proteomes" id="UP000323866">
    <property type="component" value="Unassembled WGS sequence"/>
</dbReference>
<reference evidence="6 8" key="3">
    <citation type="submission" date="2024-08" db="EMBL/GenBank/DDBJ databases">
        <authorList>
            <person name="Wei W."/>
        </authorList>
    </citation>
    <scope>NUCLEOTIDE SEQUENCE [LARGE SCALE GENOMIC DNA]</scope>
    <source>
        <strain evidence="6 8">XU2</strain>
    </source>
</reference>
<reference evidence="5 7" key="1">
    <citation type="submission" date="2019-07" db="EMBL/GenBank/DDBJ databases">
        <authorList>
            <person name="Qu J.-H."/>
        </authorList>
    </citation>
    <scope>NUCLEOTIDE SEQUENCE [LARGE SCALE GENOMIC DNA]</scope>
    <source>
        <strain evidence="5 7">MDT1-10-3</strain>
    </source>
</reference>
<dbReference type="GO" id="GO:0005829">
    <property type="term" value="C:cytosol"/>
    <property type="evidence" value="ECO:0007669"/>
    <property type="project" value="UniProtKB-ARBA"/>
</dbReference>
<reference evidence="5 7" key="2">
    <citation type="submission" date="2019-09" db="EMBL/GenBank/DDBJ databases">
        <title>A bacterium isolated from glacier soil.</title>
        <authorList>
            <person name="Liu Q."/>
        </authorList>
    </citation>
    <scope>NUCLEOTIDE SEQUENCE [LARGE SCALE GENOMIC DNA]</scope>
    <source>
        <strain evidence="5 7">MDT1-10-3</strain>
    </source>
</reference>
<dbReference type="AlphaFoldDB" id="A0A5M8QE54"/>
<evidence type="ECO:0000313" key="7">
    <source>
        <dbReference type="Proteomes" id="UP000323866"/>
    </source>
</evidence>
<dbReference type="EMBL" id="JBGOGF010000003">
    <property type="protein sequence ID" value="MFA1771002.1"/>
    <property type="molecule type" value="Genomic_DNA"/>
</dbReference>
<evidence type="ECO:0000313" key="6">
    <source>
        <dbReference type="EMBL" id="MFA1771002.1"/>
    </source>
</evidence>
<evidence type="ECO:0000259" key="4">
    <source>
        <dbReference type="Pfam" id="PF00724"/>
    </source>
</evidence>
<dbReference type="PANTHER" id="PTHR22893:SF91">
    <property type="entry name" value="NADPH DEHYDROGENASE 2-RELATED"/>
    <property type="match status" value="1"/>
</dbReference>
<dbReference type="PANTHER" id="PTHR22893">
    <property type="entry name" value="NADH OXIDOREDUCTASE-RELATED"/>
    <property type="match status" value="1"/>
</dbReference>
<dbReference type="Proteomes" id="UP001570846">
    <property type="component" value="Unassembled WGS sequence"/>
</dbReference>
<dbReference type="InterPro" id="IPR001155">
    <property type="entry name" value="OxRdtase_FMN_N"/>
</dbReference>
<accession>A0A5M8QE54</accession>
<evidence type="ECO:0000313" key="8">
    <source>
        <dbReference type="Proteomes" id="UP001570846"/>
    </source>
</evidence>
<evidence type="ECO:0000256" key="3">
    <source>
        <dbReference type="ARBA" id="ARBA00023002"/>
    </source>
</evidence>
<keyword evidence="8" id="KW-1185">Reference proteome</keyword>
<dbReference type="InterPro" id="IPR013785">
    <property type="entry name" value="Aldolase_TIM"/>
</dbReference>
<dbReference type="RefSeq" id="WP_149099031.1">
    <property type="nucleotide sequence ID" value="NZ_BMMG01000004.1"/>
</dbReference>
<protein>
    <submittedName>
        <fullName evidence="5">Alkene reductase</fullName>
    </submittedName>
</protein>
<evidence type="ECO:0000256" key="2">
    <source>
        <dbReference type="ARBA" id="ARBA00005979"/>
    </source>
</evidence>
<dbReference type="CDD" id="cd02933">
    <property type="entry name" value="OYE_like_FMN"/>
    <property type="match status" value="1"/>
</dbReference>
<dbReference type="Gene3D" id="3.20.20.70">
    <property type="entry name" value="Aldolase class I"/>
    <property type="match status" value="1"/>
</dbReference>
<dbReference type="EMBL" id="VKKZ01000021">
    <property type="protein sequence ID" value="KAA6433371.1"/>
    <property type="molecule type" value="Genomic_DNA"/>
</dbReference>
<sequence>MSQIENQPLLQPYHKGALQLSNRLVMAPMTRSRTNNPENVPTELNAEYYAQRASAGLIISEGTPVSPQGVGYINIPGIYSAAQVEGWKLVTQAVHAKGGKIYAQLWHVGRMSHPDFHNGALPVAPSAVNPNDQAFTEEGFKPTVTPRALETAEIKGIVADFKKAAQNAVEAGFDGVEIHSSNGYLFHQFFSRCSNQRTDEYGGTIENRARFFFEVLDAVKEVLDLSRVGVRLNPSMHEQFGITVDEETAPTFEYIIKRLNDYHLAYLHLTEASPKVAELPYAIKEIAKHFRPLYHGTLIINGGFTQETGNKVVEDGLADLVAFGRPFIANPDLVERFAENAELNAPDYNTFYSNTGEVGYTDYPTLSEVALAK</sequence>